<dbReference type="GO" id="GO:0030416">
    <property type="term" value="P:methylamine metabolic process"/>
    <property type="evidence" value="ECO:0007669"/>
    <property type="project" value="InterPro"/>
</dbReference>
<protein>
    <recommendedName>
        <fullName evidence="6">Methylamine utilisation protein MauE domain-containing protein</fullName>
    </recommendedName>
</protein>
<dbReference type="InterPro" id="IPR009908">
    <property type="entry name" value="Methylamine_util_MauE"/>
</dbReference>
<dbReference type="GO" id="GO:0016020">
    <property type="term" value="C:membrane"/>
    <property type="evidence" value="ECO:0007669"/>
    <property type="project" value="UniProtKB-SubCell"/>
</dbReference>
<accession>A0A4Q1D3U9</accession>
<evidence type="ECO:0000313" key="8">
    <source>
        <dbReference type="Proteomes" id="UP000290545"/>
    </source>
</evidence>
<feature type="domain" description="Methylamine utilisation protein MauE" evidence="6">
    <location>
        <begin position="3"/>
        <end position="129"/>
    </location>
</feature>
<feature type="transmembrane region" description="Helical" evidence="5">
    <location>
        <begin position="115"/>
        <end position="132"/>
    </location>
</feature>
<feature type="transmembrane region" description="Helical" evidence="5">
    <location>
        <begin position="47"/>
        <end position="66"/>
    </location>
</feature>
<comment type="subcellular location">
    <subcellularLocation>
        <location evidence="1">Membrane</location>
        <topology evidence="1">Multi-pass membrane protein</topology>
    </subcellularLocation>
</comment>
<keyword evidence="3 5" id="KW-1133">Transmembrane helix</keyword>
<evidence type="ECO:0000259" key="6">
    <source>
        <dbReference type="Pfam" id="PF07291"/>
    </source>
</evidence>
<keyword evidence="8" id="KW-1185">Reference proteome</keyword>
<dbReference type="Proteomes" id="UP000290545">
    <property type="component" value="Unassembled WGS sequence"/>
</dbReference>
<sequence length="149" mass="16594">MKAAFIEVTRFLLILLFVYTASSKIQTFHSFQILLTKSPLIGRTFALPVAIFIPAIEIIATLLLVFPKTTLKGFYLSTALMALFTLYVSYMVLFAPKLPCLCGGVIEAMSWKQHIIFNAVFTVMSFTCCILYKSLPTKKQTGILAAQPV</sequence>
<evidence type="ECO:0000256" key="5">
    <source>
        <dbReference type="SAM" id="Phobius"/>
    </source>
</evidence>
<gene>
    <name evidence="7" type="ORF">ESB13_13200</name>
</gene>
<evidence type="ECO:0000256" key="3">
    <source>
        <dbReference type="ARBA" id="ARBA00022989"/>
    </source>
</evidence>
<comment type="caution">
    <text evidence="7">The sequence shown here is derived from an EMBL/GenBank/DDBJ whole genome shotgun (WGS) entry which is preliminary data.</text>
</comment>
<dbReference type="AlphaFoldDB" id="A0A4Q1D3U9"/>
<keyword evidence="2 5" id="KW-0812">Transmembrane</keyword>
<proteinExistence type="predicted"/>
<dbReference type="OrthoDB" id="680026at2"/>
<evidence type="ECO:0000256" key="2">
    <source>
        <dbReference type="ARBA" id="ARBA00022692"/>
    </source>
</evidence>
<evidence type="ECO:0000256" key="1">
    <source>
        <dbReference type="ARBA" id="ARBA00004141"/>
    </source>
</evidence>
<evidence type="ECO:0000256" key="4">
    <source>
        <dbReference type="ARBA" id="ARBA00023136"/>
    </source>
</evidence>
<feature type="transmembrane region" description="Helical" evidence="5">
    <location>
        <begin position="73"/>
        <end position="95"/>
    </location>
</feature>
<dbReference type="RefSeq" id="WP_129004021.1">
    <property type="nucleotide sequence ID" value="NZ_SDHZ01000002.1"/>
</dbReference>
<keyword evidence="4 5" id="KW-0472">Membrane</keyword>
<dbReference type="EMBL" id="SDHZ01000002">
    <property type="protein sequence ID" value="RXK83075.1"/>
    <property type="molecule type" value="Genomic_DNA"/>
</dbReference>
<dbReference type="Pfam" id="PF07291">
    <property type="entry name" value="MauE"/>
    <property type="match status" value="1"/>
</dbReference>
<evidence type="ECO:0000313" key="7">
    <source>
        <dbReference type="EMBL" id="RXK83075.1"/>
    </source>
</evidence>
<name>A0A4Q1D3U9_9BACT</name>
<organism evidence="7 8">
    <name type="scientific">Filimonas effusa</name>
    <dbReference type="NCBI Taxonomy" id="2508721"/>
    <lineage>
        <taxon>Bacteria</taxon>
        <taxon>Pseudomonadati</taxon>
        <taxon>Bacteroidota</taxon>
        <taxon>Chitinophagia</taxon>
        <taxon>Chitinophagales</taxon>
        <taxon>Chitinophagaceae</taxon>
        <taxon>Filimonas</taxon>
    </lineage>
</organism>
<reference evidence="7 8" key="1">
    <citation type="submission" date="2019-01" db="EMBL/GenBank/DDBJ databases">
        <title>Filimonas sp. strain TTM-71.</title>
        <authorList>
            <person name="Chen W.-M."/>
        </authorList>
    </citation>
    <scope>NUCLEOTIDE SEQUENCE [LARGE SCALE GENOMIC DNA]</scope>
    <source>
        <strain evidence="7 8">TTM-71</strain>
    </source>
</reference>